<evidence type="ECO:0000313" key="3">
    <source>
        <dbReference type="Proteomes" id="UP000019140"/>
    </source>
</evidence>
<dbReference type="InterPro" id="IPR040828">
    <property type="entry name" value="pPIWI_RE_REase"/>
</dbReference>
<reference evidence="2 3" key="1">
    <citation type="journal article" date="2014" name="Nature">
        <title>An environmental bacterial taxon with a large and distinct metabolic repertoire.</title>
        <authorList>
            <person name="Wilson M.C."/>
            <person name="Mori T."/>
            <person name="Ruckert C."/>
            <person name="Uria A.R."/>
            <person name="Helf M.J."/>
            <person name="Takada K."/>
            <person name="Gernert C."/>
            <person name="Steffens U.A."/>
            <person name="Heycke N."/>
            <person name="Schmitt S."/>
            <person name="Rinke C."/>
            <person name="Helfrich E.J."/>
            <person name="Brachmann A.O."/>
            <person name="Gurgui C."/>
            <person name="Wakimoto T."/>
            <person name="Kracht M."/>
            <person name="Crusemann M."/>
            <person name="Hentschel U."/>
            <person name="Abe I."/>
            <person name="Matsunaga S."/>
            <person name="Kalinowski J."/>
            <person name="Takeyama H."/>
            <person name="Piel J."/>
        </authorList>
    </citation>
    <scope>NUCLEOTIDE SEQUENCE [LARGE SCALE GENOMIC DNA]</scope>
    <source>
        <strain evidence="3">TSY2</strain>
    </source>
</reference>
<feature type="domain" description="REase associating with pPIWI RE" evidence="1">
    <location>
        <begin position="154"/>
        <end position="254"/>
    </location>
</feature>
<comment type="caution">
    <text evidence="2">The sequence shown here is derived from an EMBL/GenBank/DDBJ whole genome shotgun (WGS) entry which is preliminary data.</text>
</comment>
<dbReference type="Proteomes" id="UP000019140">
    <property type="component" value="Unassembled WGS sequence"/>
</dbReference>
<evidence type="ECO:0000313" key="2">
    <source>
        <dbReference type="EMBL" id="ETX07479.1"/>
    </source>
</evidence>
<evidence type="ECO:0000259" key="1">
    <source>
        <dbReference type="Pfam" id="PF18154"/>
    </source>
</evidence>
<protein>
    <recommendedName>
        <fullName evidence="1">REase associating with pPIWI RE domain-containing protein</fullName>
    </recommendedName>
</protein>
<dbReference type="AlphaFoldDB" id="W4MAS9"/>
<dbReference type="Pfam" id="PF18154">
    <property type="entry name" value="pPIWI_RE_REase"/>
    <property type="match status" value="1"/>
</dbReference>
<accession>W4MAS9</accession>
<proteinExistence type="predicted"/>
<sequence>MAQTRKRPGHTEPVFRHEDAAERTFFETLNQSLNRLPLDWQEECYTALRSFIVRNPLLLQLDLDTFRRSYTQFRPDKLLQELYVKGEDALHLRMQPGQCRRCGALANLASKPAICSNRVCRMEGTIEADAMSLEALSTYRVASSWAMDFWIAPGFHEVALYDALEGRERSLYPARDAADISLEDVSVGIDVKTYASPYLLGQHLQHAGLGRLARYARRIIAYPDVFEQRRPAYRRILMDSAGPITNEAEFKPVSEVIEEFAA</sequence>
<name>W4MAS9_9BACT</name>
<organism evidence="2 3">
    <name type="scientific">Candidatus Entotheonella gemina</name>
    <dbReference type="NCBI Taxonomy" id="1429439"/>
    <lineage>
        <taxon>Bacteria</taxon>
        <taxon>Pseudomonadati</taxon>
        <taxon>Nitrospinota/Tectimicrobiota group</taxon>
        <taxon>Candidatus Tectimicrobiota</taxon>
        <taxon>Candidatus Entotheonellia</taxon>
        <taxon>Candidatus Entotheonellales</taxon>
        <taxon>Candidatus Entotheonellaceae</taxon>
        <taxon>Candidatus Entotheonella</taxon>
    </lineage>
</organism>
<dbReference type="HOGENOM" id="CLU_1060441_0_0_7"/>
<gene>
    <name evidence="2" type="ORF">ETSY2_10970</name>
</gene>
<keyword evidence="3" id="KW-1185">Reference proteome</keyword>
<dbReference type="EMBL" id="AZHX01000443">
    <property type="protein sequence ID" value="ETX07479.1"/>
    <property type="molecule type" value="Genomic_DNA"/>
</dbReference>